<evidence type="ECO:0000259" key="2">
    <source>
        <dbReference type="Pfam" id="PF07589"/>
    </source>
</evidence>
<evidence type="ECO:0000313" key="3">
    <source>
        <dbReference type="EMBL" id="MBZ9612321.1"/>
    </source>
</evidence>
<feature type="domain" description="Ice-binding protein C-terminal" evidence="2">
    <location>
        <begin position="189"/>
        <end position="210"/>
    </location>
</feature>
<dbReference type="RefSeq" id="WP_205311550.1">
    <property type="nucleotide sequence ID" value="NZ_JAERPS020000004.1"/>
</dbReference>
<feature type="chain" id="PRO_5045207092" evidence="1">
    <location>
        <begin position="23"/>
        <end position="211"/>
    </location>
</feature>
<dbReference type="EMBL" id="JAERPS020000004">
    <property type="protein sequence ID" value="MBZ9612321.1"/>
    <property type="molecule type" value="Genomic_DNA"/>
</dbReference>
<dbReference type="InterPro" id="IPR013424">
    <property type="entry name" value="Ice-binding_C"/>
</dbReference>
<evidence type="ECO:0000313" key="4">
    <source>
        <dbReference type="Proteomes" id="UP000663814"/>
    </source>
</evidence>
<protein>
    <submittedName>
        <fullName evidence="3">PEP-CTERM sorting domain-containing protein</fullName>
    </submittedName>
</protein>
<comment type="caution">
    <text evidence="3">The sequence shown here is derived from an EMBL/GenBank/DDBJ whole genome shotgun (WGS) entry which is preliminary data.</text>
</comment>
<proteinExistence type="predicted"/>
<gene>
    <name evidence="3" type="ORF">I4W93_012005</name>
</gene>
<name>A0ABS7XAG5_9GAMM</name>
<dbReference type="NCBIfam" id="TIGR02595">
    <property type="entry name" value="PEP_CTERM"/>
    <property type="match status" value="1"/>
</dbReference>
<evidence type="ECO:0000256" key="1">
    <source>
        <dbReference type="SAM" id="SignalP"/>
    </source>
</evidence>
<accession>A0ABS7XAG5</accession>
<reference evidence="3 4" key="2">
    <citation type="submission" date="2021-08" db="EMBL/GenBank/DDBJ databases">
        <title>Rheinheimera aquimaris sp. nov., isolated from seawater of the East Sea in Korea.</title>
        <authorList>
            <person name="Kim K.H."/>
            <person name="Wenting R."/>
            <person name="Kim K.R."/>
            <person name="Jeon C.O."/>
        </authorList>
    </citation>
    <scope>NUCLEOTIDE SEQUENCE [LARGE SCALE GENOMIC DNA]</scope>
    <source>
        <strain evidence="3 4">MA-13</strain>
    </source>
</reference>
<keyword evidence="1" id="KW-0732">Signal</keyword>
<dbReference type="Pfam" id="PF07589">
    <property type="entry name" value="PEP-CTERM"/>
    <property type="match status" value="1"/>
</dbReference>
<keyword evidence="4" id="KW-1185">Reference proteome</keyword>
<feature type="signal peptide" evidence="1">
    <location>
        <begin position="1"/>
        <end position="22"/>
    </location>
</feature>
<sequence>MQRIIQAISFVLLTSVSMAAQATPILGFIIDGDTWTQGFSITNSSDGGEFVTRFQLDISATGTCFDTLQFPGDNISPCSFTGSSAVPFTPQGGTGATTGLVGLPVFADGATLLDLFFTDFNPGEMFRWAIDVDFNNGASTVLGNQLIGALATIDFSDGQRLLGILSAVPGNTDASQFVVTGITSTPSDIPAPSTLALLGLCIAGLAFRRKA</sequence>
<reference evidence="3 4" key="1">
    <citation type="submission" date="2020-12" db="EMBL/GenBank/DDBJ databases">
        <authorList>
            <person name="Ruan W."/>
            <person name="Khan S.A."/>
            <person name="Jeon C.O."/>
        </authorList>
    </citation>
    <scope>NUCLEOTIDE SEQUENCE [LARGE SCALE GENOMIC DNA]</scope>
    <source>
        <strain evidence="3 4">MA-13</strain>
    </source>
</reference>
<dbReference type="Proteomes" id="UP000663814">
    <property type="component" value="Unassembled WGS sequence"/>
</dbReference>
<organism evidence="3 4">
    <name type="scientific">Rheinheimera maricola</name>
    <dbReference type="NCBI Taxonomy" id="2793282"/>
    <lineage>
        <taxon>Bacteria</taxon>
        <taxon>Pseudomonadati</taxon>
        <taxon>Pseudomonadota</taxon>
        <taxon>Gammaproteobacteria</taxon>
        <taxon>Chromatiales</taxon>
        <taxon>Chromatiaceae</taxon>
        <taxon>Rheinheimera</taxon>
    </lineage>
</organism>